<evidence type="ECO:0000256" key="3">
    <source>
        <dbReference type="SAM" id="SignalP"/>
    </source>
</evidence>
<keyword evidence="2" id="KW-0106">Calcium</keyword>
<dbReference type="InterPro" id="IPR008707">
    <property type="entry name" value="B-propeller_PilY1"/>
</dbReference>
<dbReference type="RefSeq" id="WP_207688557.1">
    <property type="nucleotide sequence ID" value="NZ_CP061799.1"/>
</dbReference>
<dbReference type="KEGG" id="dli:dnl_50410"/>
<gene>
    <name evidence="5" type="ORF">dnl_50410</name>
</gene>
<accession>A0A975GIP4</accession>
<evidence type="ECO:0000313" key="5">
    <source>
        <dbReference type="EMBL" id="QTA82661.1"/>
    </source>
</evidence>
<evidence type="ECO:0000259" key="4">
    <source>
        <dbReference type="Pfam" id="PF05567"/>
    </source>
</evidence>
<keyword evidence="6" id="KW-1185">Reference proteome</keyword>
<proteinExistence type="predicted"/>
<evidence type="ECO:0000256" key="1">
    <source>
        <dbReference type="ARBA" id="ARBA00022723"/>
    </source>
</evidence>
<keyword evidence="1" id="KW-0479">Metal-binding</keyword>
<keyword evidence="3" id="KW-0732">Signal</keyword>
<feature type="chain" id="PRO_5037056526" evidence="3">
    <location>
        <begin position="25"/>
        <end position="1526"/>
    </location>
</feature>
<evidence type="ECO:0000313" key="6">
    <source>
        <dbReference type="Proteomes" id="UP000663720"/>
    </source>
</evidence>
<dbReference type="EMBL" id="CP061799">
    <property type="protein sequence ID" value="QTA82661.1"/>
    <property type="molecule type" value="Genomic_DNA"/>
</dbReference>
<feature type="domain" description="PilY1 beta-propeller" evidence="4">
    <location>
        <begin position="1046"/>
        <end position="1371"/>
    </location>
</feature>
<protein>
    <submittedName>
        <fullName evidence="5">PilC beta-propeller domain-containing protein</fullName>
    </submittedName>
</protein>
<reference evidence="5" key="1">
    <citation type="journal article" date="2021" name="Microb. Physiol.">
        <title>Proteogenomic Insights into the Physiology of Marine, Sulfate-Reducing, Filamentous Desulfonema limicola and Desulfonema magnum.</title>
        <authorList>
            <person name="Schnaars V."/>
            <person name="Wohlbrand L."/>
            <person name="Scheve S."/>
            <person name="Hinrichs C."/>
            <person name="Reinhardt R."/>
            <person name="Rabus R."/>
        </authorList>
    </citation>
    <scope>NUCLEOTIDE SEQUENCE</scope>
    <source>
        <strain evidence="5">5ac10</strain>
    </source>
</reference>
<feature type="signal peptide" evidence="3">
    <location>
        <begin position="1"/>
        <end position="24"/>
    </location>
</feature>
<name>A0A975GIP4_9BACT</name>
<organism evidence="5 6">
    <name type="scientific">Desulfonema limicola</name>
    <dbReference type="NCBI Taxonomy" id="45656"/>
    <lineage>
        <taxon>Bacteria</taxon>
        <taxon>Pseudomonadati</taxon>
        <taxon>Thermodesulfobacteriota</taxon>
        <taxon>Desulfobacteria</taxon>
        <taxon>Desulfobacterales</taxon>
        <taxon>Desulfococcaceae</taxon>
        <taxon>Desulfonema</taxon>
    </lineage>
</organism>
<dbReference type="GO" id="GO:0046872">
    <property type="term" value="F:metal ion binding"/>
    <property type="evidence" value="ECO:0007669"/>
    <property type="project" value="UniProtKB-KW"/>
</dbReference>
<sequence length="1526" mass="164312">MKKIISIFLIAAFCIFGIYSMSLADDSCVFGAPEDDAPDLVPNILIMMDNGAEMAEVMPHPAFDDSYDYTPVLPTGVDPLDVIDEGGGGSVATLGASETRELTVTIESDPAGETIDSTVFPVGTVLSNGGTVSTGLSGSGTEYTLDIEGPTTKNYSIGETIEYFKAAALQSYGQLTVEKINTDDPDIVNKFTSIEIIVTKASDGSTFTATTNGSVGTDYTLDYTGAAQNISVGDTISYVEGGILPGYLTLVITTDTDATTLENLEFTNGNGANATSAEVDDNGDGTITVHYTMNADATSNFAVGDSISFEYELDSGTLIFYSDYPTDAPVQDGDFLKNTAITVGGVQIATSEKSAGDAYKDSSDNKIKLDYEKLVSGKKFNVDDIITCKGDTGKIESVVPNTATLTVTIDSMNPEPTTTKYTARVTAMSPEPAGTTYTATITALDPVPPSAGGGNGFYNDYGYGFVLEDKGYYLVKIKEDLEEPDKLSNYPTKLAIGANQTTIVDSDGVKATYTVNGQSIVLPTYCLQTAANTPDKRTSDLPNAQNFRYSKNYLNWLFFSKGRTDLPAGATTYVGDGKGEKYVDPNADDKVLISPNAVGELPYVSKWYNAKSSLFIVAEKLKQRAVISLWYANSSGTGGTSAQPFGYVTDATGTLDSSFYQNIKNLGTSIYSPLSELLAAAGGQYHKQPVNMDAECSGNYILLVSPGMSSMDDDITQAQVWPTSLSNYDSAVSPDTYDTTKKIRSTLTENGVEKPEQEWYIPMNIGGSTYADDIAYELFRDTTSAGVIFPDKTTSTTNIKTFTVSFKGDPKRSLFMESISSHGNGIFDTSDSQWGDYNFEADPTKNPNEKGGLAWAILQAISKMISDTNTFTAPVVPVTRTTSGNSIYLAFFKPETGQAFWEGNLTKFKLSDSLVITNKDGVTPAVYENGALKDSASPYWDTKDWTTTMSYDENADSSKKRNIYTYTGTSPDLTAGSNAFITSNSAVTSLVDTTGTSLSAADIVKYIRGAKLSDDNKSVLNENKSVMTGDILHSEPIVVRYVDDPDTQIITDIRVFFGSNDGMLHVVKDSIDNTGTNDGKESWAFIPPNLLPTLKELIARNDDEVIIHPHYVDGSPRVYITENVKYNGYVDKNEFAYLVCGERGGGTSYFALDITKPDLPELKWMIKDNKMITSSGETTITTTLGQSWSDPTFGKVKINESDTEGTPVCFIGGGYSDDNTAGKVFLIIKISDGTIVKQFSAESGMDYSFASAAFPVDANNDGFTDKVYIGDLGGQMWRFADVADKAFPDTGQVVGSWTAQKIFTADMDTSHLDADGVSDPVKRKFFYPPTVTLEKGYDLVFMATGDRDNACDTETTDRIYAVADDHTITTALNESSLEDVTNNSNSTFVYGYGDGQKRGWYITMSPGEKALSSGTVFYGVYYLTTFVPRDDPCIPGGDAKLWGIGYERGTSVSELGYTGDENRSTIIGGSIPSRPVLVLTEEGAKLLVSTGSTAGGGTSPSTGAGVVSADPLMTKNFYELWWKEIH</sequence>
<dbReference type="Pfam" id="PF05567">
    <property type="entry name" value="T4P_PilY1"/>
    <property type="match status" value="1"/>
</dbReference>
<dbReference type="Proteomes" id="UP000663720">
    <property type="component" value="Chromosome"/>
</dbReference>
<evidence type="ECO:0000256" key="2">
    <source>
        <dbReference type="ARBA" id="ARBA00022837"/>
    </source>
</evidence>